<dbReference type="STRING" id="1824.SAMN05444423_103443"/>
<dbReference type="RefSeq" id="WP_019044990.1">
    <property type="nucleotide sequence ID" value="NZ_BAFO02000011.1"/>
</dbReference>
<keyword evidence="2" id="KW-1185">Reference proteome</keyword>
<dbReference type="OrthoDB" id="5180425at2"/>
<gene>
    <name evidence="1" type="ORF">NCAST_11_01010</name>
</gene>
<sequence length="82" mass="9527">MGDNSSIVVDVDTEAMFIFDFLYFRHALDTGFVLRCGSVAEFIDTVALGPRYLDIYGPHEGRNEAWWSTDPWYLYLRELDLI</sequence>
<dbReference type="GeneID" id="91515097"/>
<organism evidence="1 2">
    <name type="scientific">Nocardia asteroides NBRC 15531</name>
    <dbReference type="NCBI Taxonomy" id="1110697"/>
    <lineage>
        <taxon>Bacteria</taxon>
        <taxon>Bacillati</taxon>
        <taxon>Actinomycetota</taxon>
        <taxon>Actinomycetes</taxon>
        <taxon>Mycobacteriales</taxon>
        <taxon>Nocardiaceae</taxon>
        <taxon>Nocardia</taxon>
    </lineage>
</organism>
<evidence type="ECO:0000313" key="1">
    <source>
        <dbReference type="EMBL" id="GAD82603.1"/>
    </source>
</evidence>
<evidence type="ECO:0000313" key="2">
    <source>
        <dbReference type="Proteomes" id="UP000017048"/>
    </source>
</evidence>
<name>U5E823_NOCAS</name>
<protein>
    <submittedName>
        <fullName evidence="1">Uncharacterized protein</fullName>
    </submittedName>
</protein>
<dbReference type="AlphaFoldDB" id="U5E823"/>
<dbReference type="Proteomes" id="UP000017048">
    <property type="component" value="Unassembled WGS sequence"/>
</dbReference>
<comment type="caution">
    <text evidence="1">The sequence shown here is derived from an EMBL/GenBank/DDBJ whole genome shotgun (WGS) entry which is preliminary data.</text>
</comment>
<accession>U5E823</accession>
<dbReference type="EMBL" id="BAFO02000011">
    <property type="protein sequence ID" value="GAD82603.1"/>
    <property type="molecule type" value="Genomic_DNA"/>
</dbReference>
<proteinExistence type="predicted"/>
<dbReference type="eggNOG" id="ENOG5031GWD">
    <property type="taxonomic scope" value="Bacteria"/>
</dbReference>
<reference evidence="1 2" key="1">
    <citation type="journal article" date="2014" name="BMC Genomics">
        <title>Genome based analysis of type-I polyketide synthase and nonribosomal peptide synthetase gene clusters in seven strains of five representative Nocardia species.</title>
        <authorList>
            <person name="Komaki H."/>
            <person name="Ichikawa N."/>
            <person name="Hosoyama A."/>
            <person name="Takahashi-Nakaguchi A."/>
            <person name="Matsuzawa T."/>
            <person name="Suzuki K."/>
            <person name="Fujita N."/>
            <person name="Gonoi T."/>
        </authorList>
    </citation>
    <scope>NUCLEOTIDE SEQUENCE [LARGE SCALE GENOMIC DNA]</scope>
    <source>
        <strain evidence="1 2">NBRC 15531</strain>
    </source>
</reference>